<accession>A0A5B7JMA2</accession>
<keyword evidence="3" id="KW-1185">Reference proteome</keyword>
<dbReference type="EMBL" id="VSRR010097780">
    <property type="protein sequence ID" value="MPC94238.1"/>
    <property type="molecule type" value="Genomic_DNA"/>
</dbReference>
<protein>
    <submittedName>
        <fullName evidence="2">Uncharacterized protein</fullName>
    </submittedName>
</protein>
<evidence type="ECO:0000313" key="2">
    <source>
        <dbReference type="EMBL" id="MPC94238.1"/>
    </source>
</evidence>
<reference evidence="2 3" key="1">
    <citation type="submission" date="2019-05" db="EMBL/GenBank/DDBJ databases">
        <title>Another draft genome of Portunus trituberculatus and its Hox gene families provides insights of decapod evolution.</title>
        <authorList>
            <person name="Jeong J.-H."/>
            <person name="Song I."/>
            <person name="Kim S."/>
            <person name="Choi T."/>
            <person name="Kim D."/>
            <person name="Ryu S."/>
            <person name="Kim W."/>
        </authorList>
    </citation>
    <scope>NUCLEOTIDE SEQUENCE [LARGE SCALE GENOMIC DNA]</scope>
    <source>
        <tissue evidence="2">Muscle</tissue>
    </source>
</reference>
<feature type="compositionally biased region" description="Polar residues" evidence="1">
    <location>
        <begin position="8"/>
        <end position="17"/>
    </location>
</feature>
<evidence type="ECO:0000256" key="1">
    <source>
        <dbReference type="SAM" id="MobiDB-lite"/>
    </source>
</evidence>
<feature type="region of interest" description="Disordered" evidence="1">
    <location>
        <begin position="1"/>
        <end position="20"/>
    </location>
</feature>
<dbReference type="Proteomes" id="UP000324222">
    <property type="component" value="Unassembled WGS sequence"/>
</dbReference>
<comment type="caution">
    <text evidence="2">The sequence shown here is derived from an EMBL/GenBank/DDBJ whole genome shotgun (WGS) entry which is preliminary data.</text>
</comment>
<sequence length="62" mass="6909">MLQECKLSVTSQPSSGRPQEADLRYDEVAGTENFIGLLNALHKLPRCLHQTLATLSAKIREE</sequence>
<proteinExistence type="predicted"/>
<dbReference type="AlphaFoldDB" id="A0A5B7JMA2"/>
<evidence type="ECO:0000313" key="3">
    <source>
        <dbReference type="Proteomes" id="UP000324222"/>
    </source>
</evidence>
<organism evidence="2 3">
    <name type="scientific">Portunus trituberculatus</name>
    <name type="common">Swimming crab</name>
    <name type="synonym">Neptunus trituberculatus</name>
    <dbReference type="NCBI Taxonomy" id="210409"/>
    <lineage>
        <taxon>Eukaryota</taxon>
        <taxon>Metazoa</taxon>
        <taxon>Ecdysozoa</taxon>
        <taxon>Arthropoda</taxon>
        <taxon>Crustacea</taxon>
        <taxon>Multicrustacea</taxon>
        <taxon>Malacostraca</taxon>
        <taxon>Eumalacostraca</taxon>
        <taxon>Eucarida</taxon>
        <taxon>Decapoda</taxon>
        <taxon>Pleocyemata</taxon>
        <taxon>Brachyura</taxon>
        <taxon>Eubrachyura</taxon>
        <taxon>Portunoidea</taxon>
        <taxon>Portunidae</taxon>
        <taxon>Portuninae</taxon>
        <taxon>Portunus</taxon>
    </lineage>
</organism>
<gene>
    <name evidence="2" type="ORF">E2C01_089400</name>
</gene>
<name>A0A5B7JMA2_PORTR</name>